<feature type="region of interest" description="Disordered" evidence="1">
    <location>
        <begin position="207"/>
        <end position="235"/>
    </location>
</feature>
<comment type="caution">
    <text evidence="3">The sequence shown here is derived from an EMBL/GenBank/DDBJ whole genome shotgun (WGS) entry which is preliminary data.</text>
</comment>
<dbReference type="InterPro" id="IPR021255">
    <property type="entry name" value="DUF2807"/>
</dbReference>
<accession>A0A1E5T312</accession>
<dbReference type="OrthoDB" id="942536at2"/>
<dbReference type="Gene3D" id="2.160.20.120">
    <property type="match status" value="1"/>
</dbReference>
<dbReference type="AlphaFoldDB" id="A0A1E5T312"/>
<evidence type="ECO:0000313" key="4">
    <source>
        <dbReference type="Proteomes" id="UP000095552"/>
    </source>
</evidence>
<reference evidence="3 4" key="1">
    <citation type="submission" date="2016-08" db="EMBL/GenBank/DDBJ databases">
        <title>Draft genome of Fabibacter sp. strain SK-8.</title>
        <authorList>
            <person name="Wong S.-K."/>
            <person name="Hamasaki K."/>
            <person name="Yoshizawa S."/>
        </authorList>
    </citation>
    <scope>NUCLEOTIDE SEQUENCE [LARGE SCALE GENOMIC DNA]</scope>
    <source>
        <strain evidence="3 4">SK-8</strain>
    </source>
</reference>
<organism evidence="3 4">
    <name type="scientific">Roseivirga misakiensis</name>
    <dbReference type="NCBI Taxonomy" id="1563681"/>
    <lineage>
        <taxon>Bacteria</taxon>
        <taxon>Pseudomonadati</taxon>
        <taxon>Bacteroidota</taxon>
        <taxon>Cytophagia</taxon>
        <taxon>Cytophagales</taxon>
        <taxon>Roseivirgaceae</taxon>
        <taxon>Roseivirga</taxon>
    </lineage>
</organism>
<keyword evidence="4" id="KW-1185">Reference proteome</keyword>
<feature type="domain" description="Putative auto-transporter adhesin head GIN" evidence="2">
    <location>
        <begin position="34"/>
        <end position="219"/>
    </location>
</feature>
<dbReference type="EMBL" id="MDGQ01000004">
    <property type="protein sequence ID" value="OEK05769.1"/>
    <property type="molecule type" value="Genomic_DNA"/>
</dbReference>
<evidence type="ECO:0000313" key="3">
    <source>
        <dbReference type="EMBL" id="OEK05769.1"/>
    </source>
</evidence>
<gene>
    <name evidence="3" type="ORF">BFP71_06510</name>
</gene>
<protein>
    <recommendedName>
        <fullName evidence="2">Putative auto-transporter adhesin head GIN domain-containing protein</fullName>
    </recommendedName>
</protein>
<dbReference type="Pfam" id="PF10988">
    <property type="entry name" value="DUF2807"/>
    <property type="match status" value="1"/>
</dbReference>
<proteinExistence type="predicted"/>
<dbReference type="STRING" id="1563681.BFP71_06510"/>
<evidence type="ECO:0000256" key="1">
    <source>
        <dbReference type="SAM" id="MobiDB-lite"/>
    </source>
</evidence>
<evidence type="ECO:0000259" key="2">
    <source>
        <dbReference type="Pfam" id="PF10988"/>
    </source>
</evidence>
<name>A0A1E5T312_9BACT</name>
<sequence>MDMKNNFKTQITLILFFIATLGFAQDKETRDLRRFTEIKVTEGIELIAKKGNTNSIELDVDRIDLDRVITEVRGDRLIVQLRRNSYSRRNNRRIIKAYLTYTEEIEEIAASTSAEVIFEDMIKGKELTIQTSTSGSVEVKAEVTYLNISASTSGRVEITGEAQEVEAKASTGGTIYAYDVEAEEVYAKANTGADVRVNATDRLRANANTGGTVSYRGRPRADVRSNTGGQVRRAR</sequence>
<dbReference type="Proteomes" id="UP000095552">
    <property type="component" value="Unassembled WGS sequence"/>
</dbReference>